<evidence type="ECO:0000256" key="1">
    <source>
        <dbReference type="SAM" id="Coils"/>
    </source>
</evidence>
<reference evidence="4" key="1">
    <citation type="submission" date="2017-09" db="EMBL/GenBank/DDBJ databases">
        <authorList>
            <person name="Varghese N."/>
            <person name="Submissions S."/>
        </authorList>
    </citation>
    <scope>NUCLEOTIDE SEQUENCE [LARGE SCALE GENOMIC DNA]</scope>
    <source>
        <strain evidence="4">JKS000234</strain>
    </source>
</reference>
<evidence type="ECO:0000313" key="3">
    <source>
        <dbReference type="EMBL" id="SOD38016.1"/>
    </source>
</evidence>
<keyword evidence="2" id="KW-0472">Membrane</keyword>
<sequence length="293" mass="33907">MADPFSTILTQITNLVSFKSSIRLLIIAASIIFCWVYIQPLILPFNIQSELSTALISVIGFAIGALLSSALFFVYDYIAGSIKNKIENNKKTRERIQEEFKKAEDDFRKNEILKSSFNDYSAQAKKILLTLLKKDSTIQIDDLYSDVHKKAFLGLLENKLVIPLNRIDKSMTFCTLNPTFRETIKTLFDNKHNAEVEELISSQAEGFDKLTSKFKDDSNEDNFIFDIEHSVYINRYTYSPVIRFEEYDEHEFIDDCNIQFYIEEHYLEQLIKNLGFNLRGYILGKHNPEGVAK</sequence>
<feature type="transmembrane region" description="Helical" evidence="2">
    <location>
        <begin position="21"/>
        <end position="42"/>
    </location>
</feature>
<evidence type="ECO:0000256" key="2">
    <source>
        <dbReference type="SAM" id="Phobius"/>
    </source>
</evidence>
<keyword evidence="2" id="KW-0812">Transmembrane</keyword>
<dbReference type="RefSeq" id="WP_097095963.1">
    <property type="nucleotide sequence ID" value="NZ_OCMY01000001.1"/>
</dbReference>
<dbReference type="AlphaFoldDB" id="A0A286BV23"/>
<evidence type="ECO:0000313" key="4">
    <source>
        <dbReference type="Proteomes" id="UP000219271"/>
    </source>
</evidence>
<keyword evidence="2" id="KW-1133">Transmembrane helix</keyword>
<gene>
    <name evidence="3" type="ORF">SAMN06273570_2401</name>
</gene>
<keyword evidence="1" id="KW-0175">Coiled coil</keyword>
<feature type="transmembrane region" description="Helical" evidence="2">
    <location>
        <begin position="54"/>
        <end position="75"/>
    </location>
</feature>
<name>A0A286BV23_9GAMM</name>
<protein>
    <submittedName>
        <fullName evidence="3">Uncharacterized protein</fullName>
    </submittedName>
</protein>
<proteinExistence type="predicted"/>
<keyword evidence="4" id="KW-1185">Reference proteome</keyword>
<dbReference type="EMBL" id="OCMY01000001">
    <property type="protein sequence ID" value="SOD38016.1"/>
    <property type="molecule type" value="Genomic_DNA"/>
</dbReference>
<dbReference type="Proteomes" id="UP000219271">
    <property type="component" value="Unassembled WGS sequence"/>
</dbReference>
<accession>A0A286BV23</accession>
<feature type="coiled-coil region" evidence="1">
    <location>
        <begin position="79"/>
        <end position="106"/>
    </location>
</feature>
<organism evidence="3 4">
    <name type="scientific">Candidatus Pantoea floridensis</name>
    <dbReference type="NCBI Taxonomy" id="1938870"/>
    <lineage>
        <taxon>Bacteria</taxon>
        <taxon>Pseudomonadati</taxon>
        <taxon>Pseudomonadota</taxon>
        <taxon>Gammaproteobacteria</taxon>
        <taxon>Enterobacterales</taxon>
        <taxon>Erwiniaceae</taxon>
        <taxon>Pantoea</taxon>
    </lineage>
</organism>